<evidence type="ECO:0000259" key="7">
    <source>
        <dbReference type="Pfam" id="PF12823"/>
    </source>
</evidence>
<feature type="transmembrane region" description="Helical" evidence="6">
    <location>
        <begin position="25"/>
        <end position="42"/>
    </location>
</feature>
<dbReference type="AlphaFoldDB" id="A0A3P3VXQ4"/>
<organism evidence="8 9">
    <name type="scientific">Gulosibacter macacae</name>
    <dbReference type="NCBI Taxonomy" id="2488791"/>
    <lineage>
        <taxon>Bacteria</taxon>
        <taxon>Bacillati</taxon>
        <taxon>Actinomycetota</taxon>
        <taxon>Actinomycetes</taxon>
        <taxon>Micrococcales</taxon>
        <taxon>Microbacteriaceae</taxon>
        <taxon>Gulosibacter</taxon>
    </lineage>
</organism>
<feature type="transmembrane region" description="Helical" evidence="6">
    <location>
        <begin position="106"/>
        <end position="128"/>
    </location>
</feature>
<evidence type="ECO:0000256" key="1">
    <source>
        <dbReference type="ARBA" id="ARBA00004651"/>
    </source>
</evidence>
<dbReference type="OrthoDB" id="9342687at2"/>
<proteinExistence type="predicted"/>
<gene>
    <name evidence="8" type="ORF">EG850_04490</name>
</gene>
<evidence type="ECO:0000256" key="6">
    <source>
        <dbReference type="SAM" id="Phobius"/>
    </source>
</evidence>
<keyword evidence="5 6" id="KW-0472">Membrane</keyword>
<accession>A0A3P3VXQ4</accession>
<dbReference type="PANTHER" id="PTHR40077">
    <property type="entry name" value="MEMBRANE PROTEIN-RELATED"/>
    <property type="match status" value="1"/>
</dbReference>
<dbReference type="GO" id="GO:0005886">
    <property type="term" value="C:plasma membrane"/>
    <property type="evidence" value="ECO:0007669"/>
    <property type="project" value="UniProtKB-SubCell"/>
</dbReference>
<comment type="caution">
    <text evidence="8">The sequence shown here is derived from an EMBL/GenBank/DDBJ whole genome shotgun (WGS) entry which is preliminary data.</text>
</comment>
<dbReference type="InterPro" id="IPR023845">
    <property type="entry name" value="DUF3817_TM"/>
</dbReference>
<name>A0A3P3VXQ4_9MICO</name>
<evidence type="ECO:0000256" key="2">
    <source>
        <dbReference type="ARBA" id="ARBA00022475"/>
    </source>
</evidence>
<dbReference type="RefSeq" id="WP_124970590.1">
    <property type="nucleotide sequence ID" value="NZ_RQVS01000004.1"/>
</dbReference>
<dbReference type="PANTHER" id="PTHR40077:SF2">
    <property type="entry name" value="MEMBRANE PROTEIN"/>
    <property type="match status" value="1"/>
</dbReference>
<feature type="domain" description="DUF3817" evidence="7">
    <location>
        <begin position="23"/>
        <end position="130"/>
    </location>
</feature>
<keyword evidence="9" id="KW-1185">Reference proteome</keyword>
<protein>
    <submittedName>
        <fullName evidence="8">DUF3817 domain-containing protein</fullName>
    </submittedName>
</protein>
<sequence length="183" mass="21147">MTKNIDPTAIPAPSEFPRIKRYLRFYQWTAYITGVLLLLLVIEMVYKYAFHLEIELGGPFGFLALVQDGTVTAINLSRWILIVHGWFYVIYLIACYLVWQKMKWELGWLLAMAGGGVVPFLSFITEWLMTRRTKRQLAEYQAYWDAQGREAEELSAVEESLSAQERAALDAEVAAEVERRSQE</sequence>
<feature type="transmembrane region" description="Helical" evidence="6">
    <location>
        <begin position="79"/>
        <end position="100"/>
    </location>
</feature>
<dbReference type="Proteomes" id="UP000274391">
    <property type="component" value="Unassembled WGS sequence"/>
</dbReference>
<keyword evidence="3 6" id="KW-0812">Transmembrane</keyword>
<evidence type="ECO:0000256" key="5">
    <source>
        <dbReference type="ARBA" id="ARBA00023136"/>
    </source>
</evidence>
<evidence type="ECO:0000256" key="3">
    <source>
        <dbReference type="ARBA" id="ARBA00022692"/>
    </source>
</evidence>
<keyword evidence="4 6" id="KW-1133">Transmembrane helix</keyword>
<reference evidence="8 9" key="1">
    <citation type="submission" date="2018-11" db="EMBL/GenBank/DDBJ databases">
        <title>YIM 102482-1 draft genome.</title>
        <authorList>
            <person name="Li G."/>
            <person name="Jiang Y."/>
        </authorList>
    </citation>
    <scope>NUCLEOTIDE SEQUENCE [LARGE SCALE GENOMIC DNA]</scope>
    <source>
        <strain evidence="8 9">YIM 102482-1</strain>
    </source>
</reference>
<dbReference type="EMBL" id="RQVS01000004">
    <property type="protein sequence ID" value="RRJ87565.1"/>
    <property type="molecule type" value="Genomic_DNA"/>
</dbReference>
<evidence type="ECO:0000313" key="9">
    <source>
        <dbReference type="Proteomes" id="UP000274391"/>
    </source>
</evidence>
<comment type="subcellular location">
    <subcellularLocation>
        <location evidence="1">Cell membrane</location>
        <topology evidence="1">Multi-pass membrane protein</topology>
    </subcellularLocation>
</comment>
<dbReference type="NCBIfam" id="TIGR03954">
    <property type="entry name" value="integ_memb_HG"/>
    <property type="match status" value="1"/>
</dbReference>
<dbReference type="Pfam" id="PF12823">
    <property type="entry name" value="DUF3817"/>
    <property type="match status" value="1"/>
</dbReference>
<keyword evidence="2" id="KW-1003">Cell membrane</keyword>
<evidence type="ECO:0000256" key="4">
    <source>
        <dbReference type="ARBA" id="ARBA00022989"/>
    </source>
</evidence>
<evidence type="ECO:0000313" key="8">
    <source>
        <dbReference type="EMBL" id="RRJ87565.1"/>
    </source>
</evidence>